<proteinExistence type="predicted"/>
<gene>
    <name evidence="1" type="ORF">CYNAS_LOCUS19384</name>
</gene>
<dbReference type="AlphaFoldDB" id="A0AA36MCR3"/>
<reference evidence="1" key="1">
    <citation type="submission" date="2023-07" db="EMBL/GenBank/DDBJ databases">
        <authorList>
            <consortium name="CYATHOMIX"/>
        </authorList>
    </citation>
    <scope>NUCLEOTIDE SEQUENCE</scope>
    <source>
        <strain evidence="1">N/A</strain>
    </source>
</reference>
<accession>A0AA36MCR3</accession>
<organism evidence="1 2">
    <name type="scientific">Cylicocyclus nassatus</name>
    <name type="common">Nematode worm</name>
    <dbReference type="NCBI Taxonomy" id="53992"/>
    <lineage>
        <taxon>Eukaryota</taxon>
        <taxon>Metazoa</taxon>
        <taxon>Ecdysozoa</taxon>
        <taxon>Nematoda</taxon>
        <taxon>Chromadorea</taxon>
        <taxon>Rhabditida</taxon>
        <taxon>Rhabditina</taxon>
        <taxon>Rhabditomorpha</taxon>
        <taxon>Strongyloidea</taxon>
        <taxon>Strongylidae</taxon>
        <taxon>Cylicocyclus</taxon>
    </lineage>
</organism>
<comment type="caution">
    <text evidence="1">The sequence shown here is derived from an EMBL/GenBank/DDBJ whole genome shotgun (WGS) entry which is preliminary data.</text>
</comment>
<dbReference type="EMBL" id="CATQJL010000316">
    <property type="protein sequence ID" value="CAJ0607401.1"/>
    <property type="molecule type" value="Genomic_DNA"/>
</dbReference>
<sequence>MHPEIVEMEKDAFVVRLDDIRDRLQRSHIISLSTMIDILDGQQPEAVPIYRMRAYIYEALTVAEAGLNGTTGRPLQSFRAMQLHERSTAQIACSCEDAFPLPEEAHSRHNPWERLLPEPEYIPFHREQLDTPSSSETESDEIEEDGEAVFLHGIAKRAKIHFSTRSFHCSVPAASCHQGMEENGYEAAPVQIALIRIYELLRLFQWCTILLYSCNVSMACE</sequence>
<keyword evidence="2" id="KW-1185">Reference proteome</keyword>
<evidence type="ECO:0000313" key="1">
    <source>
        <dbReference type="EMBL" id="CAJ0607401.1"/>
    </source>
</evidence>
<name>A0AA36MCR3_CYLNA</name>
<evidence type="ECO:0000313" key="2">
    <source>
        <dbReference type="Proteomes" id="UP001176961"/>
    </source>
</evidence>
<protein>
    <submittedName>
        <fullName evidence="1">Uncharacterized protein</fullName>
    </submittedName>
</protein>
<dbReference type="Proteomes" id="UP001176961">
    <property type="component" value="Unassembled WGS sequence"/>
</dbReference>